<accession>A0AC60PXU9</accession>
<dbReference type="Proteomes" id="UP000805193">
    <property type="component" value="Unassembled WGS sequence"/>
</dbReference>
<name>A0AC60PXU9_IXOPE</name>
<proteinExistence type="predicted"/>
<reference evidence="1 2" key="1">
    <citation type="journal article" date="2020" name="Cell">
        <title>Large-Scale Comparative Analyses of Tick Genomes Elucidate Their Genetic Diversity and Vector Capacities.</title>
        <authorList>
            <consortium name="Tick Genome and Microbiome Consortium (TIGMIC)"/>
            <person name="Jia N."/>
            <person name="Wang J."/>
            <person name="Shi W."/>
            <person name="Du L."/>
            <person name="Sun Y."/>
            <person name="Zhan W."/>
            <person name="Jiang J.F."/>
            <person name="Wang Q."/>
            <person name="Zhang B."/>
            <person name="Ji P."/>
            <person name="Bell-Sakyi L."/>
            <person name="Cui X.M."/>
            <person name="Yuan T.T."/>
            <person name="Jiang B.G."/>
            <person name="Yang W.F."/>
            <person name="Lam T.T."/>
            <person name="Chang Q.C."/>
            <person name="Ding S.J."/>
            <person name="Wang X.J."/>
            <person name="Zhu J.G."/>
            <person name="Ruan X.D."/>
            <person name="Zhao L."/>
            <person name="Wei J.T."/>
            <person name="Ye R.Z."/>
            <person name="Que T.C."/>
            <person name="Du C.H."/>
            <person name="Zhou Y.H."/>
            <person name="Cheng J.X."/>
            <person name="Dai P.F."/>
            <person name="Guo W.B."/>
            <person name="Han X.H."/>
            <person name="Huang E.J."/>
            <person name="Li L.F."/>
            <person name="Wei W."/>
            <person name="Gao Y.C."/>
            <person name="Liu J.Z."/>
            <person name="Shao H.Z."/>
            <person name="Wang X."/>
            <person name="Wang C.C."/>
            <person name="Yang T.C."/>
            <person name="Huo Q.B."/>
            <person name="Li W."/>
            <person name="Chen H.Y."/>
            <person name="Chen S.E."/>
            <person name="Zhou L.G."/>
            <person name="Ni X.B."/>
            <person name="Tian J.H."/>
            <person name="Sheng Y."/>
            <person name="Liu T."/>
            <person name="Pan Y.S."/>
            <person name="Xia L.Y."/>
            <person name="Li J."/>
            <person name="Zhao F."/>
            <person name="Cao W.C."/>
        </authorList>
    </citation>
    <scope>NUCLEOTIDE SEQUENCE [LARGE SCALE GENOMIC DNA]</scope>
    <source>
        <strain evidence="1">Iper-2018</strain>
    </source>
</reference>
<comment type="caution">
    <text evidence="1">The sequence shown here is derived from an EMBL/GenBank/DDBJ whole genome shotgun (WGS) entry which is preliminary data.</text>
</comment>
<keyword evidence="2" id="KW-1185">Reference proteome</keyword>
<evidence type="ECO:0000313" key="2">
    <source>
        <dbReference type="Proteomes" id="UP000805193"/>
    </source>
</evidence>
<sequence>MVANPDSGVHGSEMGNAAAPSKFAATARIPASTCTLFGPYSRCFMYQVLAGILAVAANFDGAAAFPISEPWTPLSGFATMSTGSPFEPAEATETFLGFLEDRQMARLRGTLPDPPHHSHKRELPRPAPLGHGTLFGPYSRCFMPRHAGHGPGLVGTRLRSVETRKVAKGSILNSPSGARETSNGRWYNRWPEERCEVRLFYNLVPLIPVFCLQLWECLLPVSCLWLWITRQQRGALTRFGPRTRLN</sequence>
<evidence type="ECO:0000313" key="1">
    <source>
        <dbReference type="EMBL" id="KAG0426133.1"/>
    </source>
</evidence>
<organism evidence="1 2">
    <name type="scientific">Ixodes persulcatus</name>
    <name type="common">Taiga tick</name>
    <dbReference type="NCBI Taxonomy" id="34615"/>
    <lineage>
        <taxon>Eukaryota</taxon>
        <taxon>Metazoa</taxon>
        <taxon>Ecdysozoa</taxon>
        <taxon>Arthropoda</taxon>
        <taxon>Chelicerata</taxon>
        <taxon>Arachnida</taxon>
        <taxon>Acari</taxon>
        <taxon>Parasitiformes</taxon>
        <taxon>Ixodida</taxon>
        <taxon>Ixodoidea</taxon>
        <taxon>Ixodidae</taxon>
        <taxon>Ixodinae</taxon>
        <taxon>Ixodes</taxon>
    </lineage>
</organism>
<dbReference type="EMBL" id="JABSTQ010009758">
    <property type="protein sequence ID" value="KAG0426133.1"/>
    <property type="molecule type" value="Genomic_DNA"/>
</dbReference>
<protein>
    <submittedName>
        <fullName evidence="1">Uncharacterized protein</fullName>
    </submittedName>
</protein>
<gene>
    <name evidence="1" type="ORF">HPB47_026737</name>
</gene>